<dbReference type="HOGENOM" id="CLU_579009_0_0_1"/>
<dbReference type="RefSeq" id="NP_502723.2">
    <property type="nucleotide sequence ID" value="NM_070322.2"/>
</dbReference>
<accession>O45633</accession>
<feature type="compositionally biased region" description="Polar residues" evidence="1">
    <location>
        <begin position="429"/>
        <end position="440"/>
    </location>
</feature>
<feature type="compositionally biased region" description="Basic and acidic residues" evidence="1">
    <location>
        <begin position="393"/>
        <end position="424"/>
    </location>
</feature>
<dbReference type="PaxDb" id="6239-K01G12.3"/>
<dbReference type="PIR" id="T23193">
    <property type="entry name" value="T23193"/>
</dbReference>
<dbReference type="PhylomeDB" id="O45633"/>
<sequence length="472" mass="54999">MDRTNWLDSSNNSPDNADNEDENVTDVVQNAGQAEANDWNEPEDYDEDSEDEEEDYEEGLDESLDTDSDEGVAYHNGELEQIEVPLLQEINIQESFNKFLEESIALHRARIGIIELIRTIRDGVLRIIPEENLELLRQEDGQESAVLSHLQLRDELDKRNFFVEYAMALQDGPVDVSRALTKLRNDQGEINEILADRAVEIKSEEERRKKLHRVGNFIYNQFHRRQQAERNNANRPVEDRLEEGERPNHDEAEFEFWLDLMIAQHIVLLSRTEEYEATPDMNHHRIMQSRVDQNFQRILAPENDSWSRDKLQIFRLLLTEEQNTIESRRFLYNSILKQNHQDDAVLFQVITTLLDQVIRQNYYLNLNIPADNLPLRNPQESDRNNVNGNADGGKNEKHGAEDSSKKDEQRDEARDKDPQDSREDVENELSCSNSASNIGNQDREDSQDPPQRSRKRGNQSELPVSKRAREQE</sequence>
<feature type="region of interest" description="Disordered" evidence="1">
    <location>
        <begin position="369"/>
        <end position="472"/>
    </location>
</feature>
<dbReference type="PANTHER" id="PTHR37978">
    <property type="entry name" value="PROTEIN CBG22381-RELATED"/>
    <property type="match status" value="1"/>
</dbReference>
<evidence type="ECO:0000313" key="2">
    <source>
        <dbReference type="EMBL" id="CAB05237.2"/>
    </source>
</evidence>
<dbReference type="SMR" id="O45633"/>
<dbReference type="Bgee" id="WBGene00010483">
    <property type="expression patterns" value="Expressed in adult organism and 2 other cell types or tissues"/>
</dbReference>
<organism evidence="2 3">
    <name type="scientific">Caenorhabditis elegans</name>
    <dbReference type="NCBI Taxonomy" id="6239"/>
    <lineage>
        <taxon>Eukaryota</taxon>
        <taxon>Metazoa</taxon>
        <taxon>Ecdysozoa</taxon>
        <taxon>Nematoda</taxon>
        <taxon>Chromadorea</taxon>
        <taxon>Rhabditida</taxon>
        <taxon>Rhabditina</taxon>
        <taxon>Rhabditomorpha</taxon>
        <taxon>Rhabditoidea</taxon>
        <taxon>Rhabditidae</taxon>
        <taxon>Peloderinae</taxon>
        <taxon>Caenorhabditis</taxon>
    </lineage>
</organism>
<dbReference type="InParanoid" id="O45633"/>
<feature type="region of interest" description="Disordered" evidence="1">
    <location>
        <begin position="1"/>
        <end position="71"/>
    </location>
</feature>
<evidence type="ECO:0000256" key="1">
    <source>
        <dbReference type="SAM" id="MobiDB-lite"/>
    </source>
</evidence>
<dbReference type="EMBL" id="BX284604">
    <property type="protein sequence ID" value="CAB05237.2"/>
    <property type="molecule type" value="Genomic_DNA"/>
</dbReference>
<protein>
    <submittedName>
        <fullName evidence="2">Glutamic acid-rich protein</fullName>
    </submittedName>
</protein>
<dbReference type="STRING" id="6239.K01G12.3.1"/>
<proteinExistence type="predicted"/>
<dbReference type="UCSC" id="K01G12.3">
    <property type="organism name" value="c. elegans"/>
</dbReference>
<dbReference type="PANTHER" id="PTHR37978:SF1">
    <property type="entry name" value="DUF4200 DOMAIN-CONTAINING PROTEIN-RELATED"/>
    <property type="match status" value="1"/>
</dbReference>
<feature type="compositionally biased region" description="Acidic residues" evidence="1">
    <location>
        <begin position="38"/>
        <end position="70"/>
    </location>
</feature>
<evidence type="ECO:0000313" key="3">
    <source>
        <dbReference type="Proteomes" id="UP000001940"/>
    </source>
</evidence>
<dbReference type="AlphaFoldDB" id="O45633"/>
<reference evidence="2 3" key="1">
    <citation type="journal article" date="1998" name="Science">
        <title>Genome sequence of the nematode C. elegans: a platform for investigating biology.</title>
        <authorList>
            <consortium name="The C. elegans sequencing consortium"/>
            <person name="Sulson J.E."/>
            <person name="Waterston R."/>
        </authorList>
    </citation>
    <scope>NUCLEOTIDE SEQUENCE [LARGE SCALE GENOMIC DNA]</scope>
    <source>
        <strain evidence="2 3">Bristol N2</strain>
    </source>
</reference>
<dbReference type="GeneID" id="186853"/>
<keyword evidence="3" id="KW-1185">Reference proteome</keyword>
<dbReference type="KEGG" id="cel:CELE_K01G12.3"/>
<gene>
    <name evidence="2" type="ORF">CELE_K01G12.3</name>
    <name evidence="2 4" type="ORF">K01G12.3</name>
</gene>
<dbReference type="WormBase" id="K01G12.3">
    <property type="protein sequence ID" value="CE40417"/>
    <property type="gene ID" value="WBGene00010483"/>
</dbReference>
<dbReference type="AGR" id="WB:WBGene00010483"/>
<name>O45633_CAEEL</name>
<evidence type="ECO:0000313" key="4">
    <source>
        <dbReference type="WormBase" id="K01G12.3"/>
    </source>
</evidence>
<feature type="compositionally biased region" description="Basic and acidic residues" evidence="1">
    <location>
        <begin position="236"/>
        <end position="246"/>
    </location>
</feature>
<dbReference type="Proteomes" id="UP000001940">
    <property type="component" value="Chromosome IV"/>
</dbReference>
<feature type="region of interest" description="Disordered" evidence="1">
    <location>
        <begin position="225"/>
        <end position="246"/>
    </location>
</feature>
<dbReference type="CTD" id="186853"/>